<name>A0ACC0IJ22_9ERIC</name>
<evidence type="ECO:0000313" key="2">
    <source>
        <dbReference type="Proteomes" id="UP001060215"/>
    </source>
</evidence>
<sequence>MKSRGIWSDEFTFAPLLKSCSNLLDVKMGQGVHKEVISVGFESFSSIRIGIVELNSFHCFQGHAPKNVVSWNAMISDLAFNGKGELGVDLLEEMLLKDMKLNDVTFVGVLACCAHAGLVP</sequence>
<gene>
    <name evidence="1" type="ORF">LOK49_LG02G01453</name>
</gene>
<proteinExistence type="predicted"/>
<comment type="caution">
    <text evidence="1">The sequence shown here is derived from an EMBL/GenBank/DDBJ whole genome shotgun (WGS) entry which is preliminary data.</text>
</comment>
<evidence type="ECO:0000313" key="1">
    <source>
        <dbReference type="EMBL" id="KAI8025366.1"/>
    </source>
</evidence>
<protein>
    <submittedName>
        <fullName evidence="1">Pentatricopeptide repeat-containing protein</fullName>
    </submittedName>
</protein>
<accession>A0ACC0IJ22</accession>
<organism evidence="1 2">
    <name type="scientific">Camellia lanceoleosa</name>
    <dbReference type="NCBI Taxonomy" id="1840588"/>
    <lineage>
        <taxon>Eukaryota</taxon>
        <taxon>Viridiplantae</taxon>
        <taxon>Streptophyta</taxon>
        <taxon>Embryophyta</taxon>
        <taxon>Tracheophyta</taxon>
        <taxon>Spermatophyta</taxon>
        <taxon>Magnoliopsida</taxon>
        <taxon>eudicotyledons</taxon>
        <taxon>Gunneridae</taxon>
        <taxon>Pentapetalae</taxon>
        <taxon>asterids</taxon>
        <taxon>Ericales</taxon>
        <taxon>Theaceae</taxon>
        <taxon>Camellia</taxon>
    </lineage>
</organism>
<keyword evidence="2" id="KW-1185">Reference proteome</keyword>
<reference evidence="1 2" key="1">
    <citation type="journal article" date="2022" name="Plant J.">
        <title>Chromosome-level genome of Camellia lanceoleosa provides a valuable resource for understanding genome evolution and self-incompatibility.</title>
        <authorList>
            <person name="Gong W."/>
            <person name="Xiao S."/>
            <person name="Wang L."/>
            <person name="Liao Z."/>
            <person name="Chang Y."/>
            <person name="Mo W."/>
            <person name="Hu G."/>
            <person name="Li W."/>
            <person name="Zhao G."/>
            <person name="Zhu H."/>
            <person name="Hu X."/>
            <person name="Ji K."/>
            <person name="Xiang X."/>
            <person name="Song Q."/>
            <person name="Yuan D."/>
            <person name="Jin S."/>
            <person name="Zhang L."/>
        </authorList>
    </citation>
    <scope>NUCLEOTIDE SEQUENCE [LARGE SCALE GENOMIC DNA]</scope>
    <source>
        <strain evidence="1">SQ_2022a</strain>
    </source>
</reference>
<dbReference type="EMBL" id="CM045760">
    <property type="protein sequence ID" value="KAI8025366.1"/>
    <property type="molecule type" value="Genomic_DNA"/>
</dbReference>
<dbReference type="Proteomes" id="UP001060215">
    <property type="component" value="Chromosome 3"/>
</dbReference>